<dbReference type="InParanoid" id="E2BE77"/>
<dbReference type="AlphaFoldDB" id="E2BE77"/>
<dbReference type="InterPro" id="IPR005162">
    <property type="entry name" value="Retrotrans_gag_dom"/>
</dbReference>
<accession>E2BE77</accession>
<reference evidence="2 3" key="1">
    <citation type="journal article" date="2010" name="Science">
        <title>Genomic comparison of the ants Camponotus floridanus and Harpegnathos saltator.</title>
        <authorList>
            <person name="Bonasio R."/>
            <person name="Zhang G."/>
            <person name="Ye C."/>
            <person name="Mutti N.S."/>
            <person name="Fang X."/>
            <person name="Qin N."/>
            <person name="Donahue G."/>
            <person name="Yang P."/>
            <person name="Li Q."/>
            <person name="Li C."/>
            <person name="Zhang P."/>
            <person name="Huang Z."/>
            <person name="Berger S.L."/>
            <person name="Reinberg D."/>
            <person name="Wang J."/>
            <person name="Liebig J."/>
        </authorList>
    </citation>
    <scope>NUCLEOTIDE SEQUENCE [LARGE SCALE GENOMIC DNA]</scope>
    <source>
        <strain evidence="2 3">R22 G/1</strain>
    </source>
</reference>
<feature type="non-terminal residue" evidence="2">
    <location>
        <position position="108"/>
    </location>
</feature>
<sequence length="108" mass="13599">IHKWDCKFTGKDPLNFLERIDELRICYGLSTRQLFWGIPQMLRGDPLLWYRNHRPNWHTWEDFCQAFREQYLLPRHRAEMRRQIAERRQRPHETYREYENALLTLIRR</sequence>
<dbReference type="EMBL" id="GL447767">
    <property type="protein sequence ID" value="EFN86003.1"/>
    <property type="molecule type" value="Genomic_DNA"/>
</dbReference>
<evidence type="ECO:0000313" key="3">
    <source>
        <dbReference type="Proteomes" id="UP000008237"/>
    </source>
</evidence>
<dbReference type="Pfam" id="PF03732">
    <property type="entry name" value="Retrotrans_gag"/>
    <property type="match status" value="1"/>
</dbReference>
<dbReference type="Proteomes" id="UP000008237">
    <property type="component" value="Unassembled WGS sequence"/>
</dbReference>
<proteinExistence type="predicted"/>
<evidence type="ECO:0000313" key="2">
    <source>
        <dbReference type="EMBL" id="EFN86003.1"/>
    </source>
</evidence>
<feature type="non-terminal residue" evidence="2">
    <location>
        <position position="1"/>
    </location>
</feature>
<name>E2BE77_HARSA</name>
<protein>
    <recommendedName>
        <fullName evidence="1">Retrotransposon gag domain-containing protein</fullName>
    </recommendedName>
</protein>
<organism evidence="3">
    <name type="scientific">Harpegnathos saltator</name>
    <name type="common">Jerdon's jumping ant</name>
    <dbReference type="NCBI Taxonomy" id="610380"/>
    <lineage>
        <taxon>Eukaryota</taxon>
        <taxon>Metazoa</taxon>
        <taxon>Ecdysozoa</taxon>
        <taxon>Arthropoda</taxon>
        <taxon>Hexapoda</taxon>
        <taxon>Insecta</taxon>
        <taxon>Pterygota</taxon>
        <taxon>Neoptera</taxon>
        <taxon>Endopterygota</taxon>
        <taxon>Hymenoptera</taxon>
        <taxon>Apocrita</taxon>
        <taxon>Aculeata</taxon>
        <taxon>Formicoidea</taxon>
        <taxon>Formicidae</taxon>
        <taxon>Ponerinae</taxon>
        <taxon>Ponerini</taxon>
        <taxon>Harpegnathos</taxon>
    </lineage>
</organism>
<gene>
    <name evidence="2" type="ORF">EAI_05754</name>
</gene>
<dbReference type="OMA" id="NWHTWED"/>
<feature type="domain" description="Retrotransposon gag" evidence="1">
    <location>
        <begin position="41"/>
        <end position="107"/>
    </location>
</feature>
<evidence type="ECO:0000259" key="1">
    <source>
        <dbReference type="Pfam" id="PF03732"/>
    </source>
</evidence>
<keyword evidence="3" id="KW-1185">Reference proteome</keyword>